<gene>
    <name evidence="2" type="ORF">NCGR_LOCUS19972</name>
</gene>
<protein>
    <submittedName>
        <fullName evidence="2">Uncharacterized protein</fullName>
    </submittedName>
</protein>
<feature type="compositionally biased region" description="Polar residues" evidence="1">
    <location>
        <begin position="1"/>
        <end position="10"/>
    </location>
</feature>
<proteinExistence type="predicted"/>
<evidence type="ECO:0000313" key="3">
    <source>
        <dbReference type="Proteomes" id="UP000604825"/>
    </source>
</evidence>
<evidence type="ECO:0000313" key="2">
    <source>
        <dbReference type="EMBL" id="CAD6229394.1"/>
    </source>
</evidence>
<dbReference type="AlphaFoldDB" id="A0A811NQI5"/>
<dbReference type="OrthoDB" id="690107at2759"/>
<organism evidence="2 3">
    <name type="scientific">Miscanthus lutarioriparius</name>
    <dbReference type="NCBI Taxonomy" id="422564"/>
    <lineage>
        <taxon>Eukaryota</taxon>
        <taxon>Viridiplantae</taxon>
        <taxon>Streptophyta</taxon>
        <taxon>Embryophyta</taxon>
        <taxon>Tracheophyta</taxon>
        <taxon>Spermatophyta</taxon>
        <taxon>Magnoliopsida</taxon>
        <taxon>Liliopsida</taxon>
        <taxon>Poales</taxon>
        <taxon>Poaceae</taxon>
        <taxon>PACMAD clade</taxon>
        <taxon>Panicoideae</taxon>
        <taxon>Andropogonodae</taxon>
        <taxon>Andropogoneae</taxon>
        <taxon>Saccharinae</taxon>
        <taxon>Miscanthus</taxon>
    </lineage>
</organism>
<accession>A0A811NQI5</accession>
<evidence type="ECO:0000256" key="1">
    <source>
        <dbReference type="SAM" id="MobiDB-lite"/>
    </source>
</evidence>
<feature type="region of interest" description="Disordered" evidence="1">
    <location>
        <begin position="1"/>
        <end position="46"/>
    </location>
</feature>
<dbReference type="Proteomes" id="UP000604825">
    <property type="component" value="Unassembled WGS sequence"/>
</dbReference>
<name>A0A811NQI5_9POAL</name>
<reference evidence="2" key="1">
    <citation type="submission" date="2020-10" db="EMBL/GenBank/DDBJ databases">
        <authorList>
            <person name="Han B."/>
            <person name="Lu T."/>
            <person name="Zhao Q."/>
            <person name="Huang X."/>
            <person name="Zhao Y."/>
        </authorList>
    </citation>
    <scope>NUCLEOTIDE SEQUENCE</scope>
</reference>
<comment type="caution">
    <text evidence="2">The sequence shown here is derived from an EMBL/GenBank/DDBJ whole genome shotgun (WGS) entry which is preliminary data.</text>
</comment>
<sequence>MALRSPSSTPRLDLASRDSPPSESPPPDSQGGSSNGAKAEVGRKTKEGVDHLLAKLEKEGVEIDDKIASIIDDGIARIKTEAVRENINEPKRNWISVLDTVACIAVGFMMGVKWYEHAFLAANTKDKMRRPP</sequence>
<keyword evidence="3" id="KW-1185">Reference proteome</keyword>
<dbReference type="EMBL" id="CAJGYO010000005">
    <property type="protein sequence ID" value="CAD6229394.1"/>
    <property type="molecule type" value="Genomic_DNA"/>
</dbReference>